<reference evidence="11 12" key="2">
    <citation type="journal article" date="2013" name="PLoS ONE">
        <title>INDIGO - INtegrated Data Warehouse of MIcrobial GenOmes with Examples from the Red Sea Extremophiles.</title>
        <authorList>
            <person name="Alam I."/>
            <person name="Antunes A."/>
            <person name="Kamau A.A."/>
            <person name="Ba Alawi W."/>
            <person name="Kalkatawi M."/>
            <person name="Stingl U."/>
            <person name="Bajic V.B."/>
        </authorList>
    </citation>
    <scope>NUCLEOTIDE SEQUENCE [LARGE SCALE GENOMIC DNA]</scope>
    <source>
        <strain evidence="11 12">E1L3A</strain>
    </source>
</reference>
<evidence type="ECO:0000256" key="10">
    <source>
        <dbReference type="RuleBase" id="RU004338"/>
    </source>
</evidence>
<dbReference type="Proteomes" id="UP000006242">
    <property type="component" value="Unassembled WGS sequence"/>
</dbReference>
<comment type="caution">
    <text evidence="11">The sequence shown here is derived from an EMBL/GenBank/DDBJ whole genome shotgun (WGS) entry which is preliminary data.</text>
</comment>
<evidence type="ECO:0000256" key="2">
    <source>
        <dbReference type="ARBA" id="ARBA00001968"/>
    </source>
</evidence>
<dbReference type="PANTHER" id="PTHR33254">
    <property type="entry name" value="4-HYDROXY-4-METHYL-2-OXOGLUTARATE ALDOLASE 3-RELATED"/>
    <property type="match status" value="1"/>
</dbReference>
<keyword evidence="5 9" id="KW-0479">Metal-binding</keyword>
<dbReference type="PANTHER" id="PTHR33254:SF4">
    <property type="entry name" value="4-HYDROXY-4-METHYL-2-OXOGLUTARATE ALDOLASE 3-RELATED"/>
    <property type="match status" value="1"/>
</dbReference>
<comment type="similarity">
    <text evidence="3 10">Belongs to the class II aldolase/RraA-like family.</text>
</comment>
<keyword evidence="12" id="KW-1185">Reference proteome</keyword>
<comment type="function">
    <text evidence="7 10">Catalyzes the aldol cleavage of 4-hydroxy-4-methyl-2-oxoglutarate (HMG) into 2 molecules of pyruvate. Also contains a secondary oxaloacetate (OAA) decarboxylase activity due to the common pyruvate enolate transition state formed following C-C bond cleavage in the retro-aldol and decarboxylation reactions.</text>
</comment>
<dbReference type="STRING" id="1033802.SSPSH_002641"/>
<dbReference type="EC" id="4.1.1.112" evidence="10"/>
<dbReference type="NCBIfam" id="TIGR01935">
    <property type="entry name" value="NOT-MenG"/>
    <property type="match status" value="1"/>
</dbReference>
<comment type="cofactor">
    <cofactor evidence="9">
        <name>Mg(2+)</name>
        <dbReference type="ChEBI" id="CHEBI:18420"/>
    </cofactor>
</comment>
<dbReference type="eggNOG" id="COG0684">
    <property type="taxonomic scope" value="Bacteria"/>
</dbReference>
<keyword evidence="9" id="KW-0460">Magnesium</keyword>
<dbReference type="Pfam" id="PF03737">
    <property type="entry name" value="RraA-like"/>
    <property type="match status" value="1"/>
</dbReference>
<dbReference type="InterPro" id="IPR005493">
    <property type="entry name" value="RraA/RraA-like"/>
</dbReference>
<dbReference type="CDD" id="cd16841">
    <property type="entry name" value="RraA_family"/>
    <property type="match status" value="1"/>
</dbReference>
<dbReference type="SUPFAM" id="SSF89562">
    <property type="entry name" value="RraA-like"/>
    <property type="match status" value="1"/>
</dbReference>
<dbReference type="AlphaFoldDB" id="U2EKU1"/>
<feature type="binding site" evidence="9">
    <location>
        <position position="103"/>
    </location>
    <ligand>
        <name>Mg(2+)</name>
        <dbReference type="ChEBI" id="CHEBI:18420"/>
    </ligand>
</feature>
<dbReference type="GO" id="GO:0008428">
    <property type="term" value="F:ribonuclease inhibitor activity"/>
    <property type="evidence" value="ECO:0007669"/>
    <property type="project" value="InterPro"/>
</dbReference>
<dbReference type="GO" id="GO:0008948">
    <property type="term" value="F:oxaloacetate decarboxylase activity"/>
    <property type="evidence" value="ECO:0007669"/>
    <property type="project" value="UniProtKB-EC"/>
</dbReference>
<evidence type="ECO:0000256" key="3">
    <source>
        <dbReference type="ARBA" id="ARBA00008621"/>
    </source>
</evidence>
<proteinExistence type="inferred from homology"/>
<dbReference type="EMBL" id="AFNV02000018">
    <property type="protein sequence ID" value="ERJ18535.1"/>
    <property type="molecule type" value="Genomic_DNA"/>
</dbReference>
<comment type="catalytic activity">
    <reaction evidence="8 10">
        <text>oxaloacetate + H(+) = pyruvate + CO2</text>
        <dbReference type="Rhea" id="RHEA:15641"/>
        <dbReference type="ChEBI" id="CHEBI:15361"/>
        <dbReference type="ChEBI" id="CHEBI:15378"/>
        <dbReference type="ChEBI" id="CHEBI:16452"/>
        <dbReference type="ChEBI" id="CHEBI:16526"/>
        <dbReference type="EC" id="4.1.1.112"/>
    </reaction>
</comment>
<organism evidence="11 12">
    <name type="scientific">Salinisphaera shabanensis E1L3A</name>
    <dbReference type="NCBI Taxonomy" id="1033802"/>
    <lineage>
        <taxon>Bacteria</taxon>
        <taxon>Pseudomonadati</taxon>
        <taxon>Pseudomonadota</taxon>
        <taxon>Gammaproteobacteria</taxon>
        <taxon>Salinisphaerales</taxon>
        <taxon>Salinisphaeraceae</taxon>
        <taxon>Salinisphaera</taxon>
    </lineage>
</organism>
<accession>U2EKU1</accession>
<dbReference type="InterPro" id="IPR010203">
    <property type="entry name" value="RraA"/>
</dbReference>
<evidence type="ECO:0000256" key="5">
    <source>
        <dbReference type="ARBA" id="ARBA00022723"/>
    </source>
</evidence>
<dbReference type="EC" id="4.1.3.17" evidence="10"/>
<keyword evidence="6 10" id="KW-0456">Lyase</keyword>
<evidence type="ECO:0000256" key="7">
    <source>
        <dbReference type="ARBA" id="ARBA00025046"/>
    </source>
</evidence>
<dbReference type="GO" id="GO:0047443">
    <property type="term" value="F:4-hydroxy-4-methyl-2-oxoglutarate aldolase activity"/>
    <property type="evidence" value="ECO:0007669"/>
    <property type="project" value="UniProtKB-EC"/>
</dbReference>
<dbReference type="GO" id="GO:0051252">
    <property type="term" value="P:regulation of RNA metabolic process"/>
    <property type="evidence" value="ECO:0007669"/>
    <property type="project" value="InterPro"/>
</dbReference>
<comment type="subunit">
    <text evidence="4 10">Homotrimer.</text>
</comment>
<comment type="catalytic activity">
    <reaction evidence="1 10">
        <text>4-hydroxy-4-methyl-2-oxoglutarate = 2 pyruvate</text>
        <dbReference type="Rhea" id="RHEA:22748"/>
        <dbReference type="ChEBI" id="CHEBI:15361"/>
        <dbReference type="ChEBI" id="CHEBI:58276"/>
        <dbReference type="EC" id="4.1.3.17"/>
    </reaction>
</comment>
<evidence type="ECO:0000313" key="12">
    <source>
        <dbReference type="Proteomes" id="UP000006242"/>
    </source>
</evidence>
<evidence type="ECO:0000256" key="8">
    <source>
        <dbReference type="ARBA" id="ARBA00047973"/>
    </source>
</evidence>
<evidence type="ECO:0000256" key="6">
    <source>
        <dbReference type="ARBA" id="ARBA00023239"/>
    </source>
</evidence>
<dbReference type="InterPro" id="IPR036704">
    <property type="entry name" value="RraA/RraA-like_sf"/>
</dbReference>
<protein>
    <recommendedName>
        <fullName evidence="10">4-hydroxy-4-methyl-2-oxoglutarate aldolase</fullName>
        <shortName evidence="10">HMG aldolase</shortName>
        <ecNumber evidence="10">4.1.1.112</ecNumber>
        <ecNumber evidence="10">4.1.3.17</ecNumber>
    </recommendedName>
    <alternativeName>
        <fullName evidence="10">Oxaloacetate decarboxylase</fullName>
    </alternativeName>
</protein>
<evidence type="ECO:0000256" key="1">
    <source>
        <dbReference type="ARBA" id="ARBA00001342"/>
    </source>
</evidence>
<reference evidence="11 12" key="1">
    <citation type="journal article" date="2011" name="J. Bacteriol.">
        <title>Genome sequence of Salinisphaera shabanensis, a gammaproteobacterium from the harsh, variable environment of the brine-seawater interface of the Shaban Deep in the Red Sea.</title>
        <authorList>
            <person name="Antunes A."/>
            <person name="Alam I."/>
            <person name="Bajic V.B."/>
            <person name="Stingl U."/>
        </authorList>
    </citation>
    <scope>NUCLEOTIDE SEQUENCE [LARGE SCALE GENOMIC DNA]</scope>
    <source>
        <strain evidence="11 12">E1L3A</strain>
    </source>
</reference>
<dbReference type="NCBIfam" id="NF006875">
    <property type="entry name" value="PRK09372.1"/>
    <property type="match status" value="1"/>
</dbReference>
<feature type="binding site" evidence="9">
    <location>
        <position position="102"/>
    </location>
    <ligand>
        <name>substrate</name>
    </ligand>
</feature>
<evidence type="ECO:0000313" key="11">
    <source>
        <dbReference type="EMBL" id="ERJ18535.1"/>
    </source>
</evidence>
<name>U2EKU1_9GAMM</name>
<evidence type="ECO:0000256" key="4">
    <source>
        <dbReference type="ARBA" id="ARBA00011233"/>
    </source>
</evidence>
<dbReference type="Gene3D" id="3.50.30.40">
    <property type="entry name" value="Ribonuclease E inhibitor RraA/RraA-like"/>
    <property type="match status" value="1"/>
</dbReference>
<feature type="binding site" evidence="9">
    <location>
        <begin position="80"/>
        <end position="83"/>
    </location>
    <ligand>
        <name>substrate</name>
    </ligand>
</feature>
<gene>
    <name evidence="11" type="ORF">SSPSH_002641</name>
</gene>
<sequence length="166" mass="17856">MEEELRMTPVTDLCDEFSDKLQIAEPIFTDFGGTLDFAGPISTVKCFEDNSLVRAALEEPGEGRVLVVDGGASDRCALLGDNLAQLAIDNEWAGILVYGCIRDSAEISQMGVTVKALNAHPKKSNKKNQGERDVPVRFAGVSFMPGDWVYADLDGVVVSASELSLS</sequence>
<dbReference type="GO" id="GO:0046872">
    <property type="term" value="F:metal ion binding"/>
    <property type="evidence" value="ECO:0007669"/>
    <property type="project" value="UniProtKB-KW"/>
</dbReference>
<comment type="cofactor">
    <cofactor evidence="2 10">
        <name>a divalent metal cation</name>
        <dbReference type="ChEBI" id="CHEBI:60240"/>
    </cofactor>
</comment>
<evidence type="ECO:0000256" key="9">
    <source>
        <dbReference type="PIRSR" id="PIRSR605493-1"/>
    </source>
</evidence>